<reference evidence="3" key="1">
    <citation type="submission" date="2021-06" db="EMBL/GenBank/DDBJ databases">
        <authorList>
            <person name="Kallberg Y."/>
            <person name="Tangrot J."/>
            <person name="Rosling A."/>
        </authorList>
    </citation>
    <scope>NUCLEOTIDE SEQUENCE</scope>
    <source>
        <strain evidence="3">IA702</strain>
    </source>
</reference>
<evidence type="ECO:0000256" key="1">
    <source>
        <dbReference type="SAM" id="MobiDB-lite"/>
    </source>
</evidence>
<organism evidence="3 4">
    <name type="scientific">Paraglomus occultum</name>
    <dbReference type="NCBI Taxonomy" id="144539"/>
    <lineage>
        <taxon>Eukaryota</taxon>
        <taxon>Fungi</taxon>
        <taxon>Fungi incertae sedis</taxon>
        <taxon>Mucoromycota</taxon>
        <taxon>Glomeromycotina</taxon>
        <taxon>Glomeromycetes</taxon>
        <taxon>Paraglomerales</taxon>
        <taxon>Paraglomeraceae</taxon>
        <taxon>Paraglomus</taxon>
    </lineage>
</organism>
<proteinExistence type="predicted"/>
<evidence type="ECO:0000313" key="3">
    <source>
        <dbReference type="EMBL" id="CAG8594868.1"/>
    </source>
</evidence>
<feature type="domain" description="Late embryogenesis abundant protein LEA-2 subgroup" evidence="2">
    <location>
        <begin position="210"/>
        <end position="308"/>
    </location>
</feature>
<dbReference type="Pfam" id="PF03168">
    <property type="entry name" value="LEA_2"/>
    <property type="match status" value="1"/>
</dbReference>
<evidence type="ECO:0000259" key="2">
    <source>
        <dbReference type="Pfam" id="PF03168"/>
    </source>
</evidence>
<feature type="region of interest" description="Disordered" evidence="1">
    <location>
        <begin position="1"/>
        <end position="156"/>
    </location>
</feature>
<dbReference type="Proteomes" id="UP000789572">
    <property type="component" value="Unassembled WGS sequence"/>
</dbReference>
<dbReference type="Gene3D" id="2.60.40.1820">
    <property type="match status" value="1"/>
</dbReference>
<evidence type="ECO:0000313" key="4">
    <source>
        <dbReference type="Proteomes" id="UP000789572"/>
    </source>
</evidence>
<dbReference type="EMBL" id="CAJVPJ010001528">
    <property type="protein sequence ID" value="CAG8594868.1"/>
    <property type="molecule type" value="Genomic_DNA"/>
</dbReference>
<dbReference type="InterPro" id="IPR004864">
    <property type="entry name" value="LEA_2"/>
</dbReference>
<gene>
    <name evidence="3" type="ORF">POCULU_LOCUS7162</name>
</gene>
<name>A0A9N9C8X1_9GLOM</name>
<feature type="compositionally biased region" description="Low complexity" evidence="1">
    <location>
        <begin position="13"/>
        <end position="24"/>
    </location>
</feature>
<keyword evidence="4" id="KW-1185">Reference proteome</keyword>
<dbReference type="AlphaFoldDB" id="A0A9N9C8X1"/>
<dbReference type="OrthoDB" id="20273at2759"/>
<feature type="compositionally biased region" description="Basic and acidic residues" evidence="1">
    <location>
        <begin position="139"/>
        <end position="149"/>
    </location>
</feature>
<feature type="compositionally biased region" description="Polar residues" evidence="1">
    <location>
        <begin position="46"/>
        <end position="69"/>
    </location>
</feature>
<sequence length="349" mass="38249">MAYQSSQNQTYFPQQQSSYPQYSQEGYGDNTNYSGHDASYGHDTSYGHNTSYGHDTSYGQNTSYNNGYSSPKGVYPPPTSYTQNPYDTPFDDPQQPPKNYYSSGYPTDYNLTPDDYASTVQLHNDGRDAPVPSKPSDYGGRDSMLESKEYGSPLDRGKKEKKKYKFMIITVFVLGKKPTVQFLGTTPPPDGKPSYVNKGAALDFNLGLRFNVINPNIIGATFSRIQATAFYPNHTTAIGGGSKDNVEIKAKSNTTLNFPFSINYNSTEDPNLEIISDIVKKCGLAGGPKQPIQINYTLKLSLKVLGIPITVSSDRDTKIDCPIQDGKVPAIPGLDIGSLGNSIPQKIKS</sequence>
<protein>
    <submittedName>
        <fullName evidence="3">11101_t:CDS:1</fullName>
    </submittedName>
</protein>
<feature type="compositionally biased region" description="Polar residues" evidence="1">
    <location>
        <begin position="1"/>
        <end position="12"/>
    </location>
</feature>
<dbReference type="SUPFAM" id="SSF117070">
    <property type="entry name" value="LEA14-like"/>
    <property type="match status" value="1"/>
</dbReference>
<comment type="caution">
    <text evidence="3">The sequence shown here is derived from an EMBL/GenBank/DDBJ whole genome shotgun (WGS) entry which is preliminary data.</text>
</comment>
<accession>A0A9N9C8X1</accession>